<comment type="caution">
    <text evidence="12">The sequence shown here is derived from an EMBL/GenBank/DDBJ whole genome shotgun (WGS) entry which is preliminary data.</text>
</comment>
<dbReference type="InterPro" id="IPR029063">
    <property type="entry name" value="SAM-dependent_MTases_sf"/>
</dbReference>
<dbReference type="GO" id="GO:0016491">
    <property type="term" value="F:oxidoreductase activity"/>
    <property type="evidence" value="ECO:0007669"/>
    <property type="project" value="InterPro"/>
</dbReference>
<dbReference type="InterPro" id="IPR018201">
    <property type="entry name" value="Ketoacyl_synth_AS"/>
</dbReference>
<dbReference type="Pfam" id="PF21089">
    <property type="entry name" value="PKS_DH_N"/>
    <property type="match status" value="1"/>
</dbReference>
<dbReference type="CDD" id="cd05195">
    <property type="entry name" value="enoyl_red"/>
    <property type="match status" value="1"/>
</dbReference>
<dbReference type="Gene3D" id="3.40.50.720">
    <property type="entry name" value="NAD(P)-binding Rossmann-like Domain"/>
    <property type="match status" value="1"/>
</dbReference>
<organism evidence="12 13">
    <name type="scientific">Amylocarpus encephaloides</name>
    <dbReference type="NCBI Taxonomy" id="45428"/>
    <lineage>
        <taxon>Eukaryota</taxon>
        <taxon>Fungi</taxon>
        <taxon>Dikarya</taxon>
        <taxon>Ascomycota</taxon>
        <taxon>Pezizomycotina</taxon>
        <taxon>Leotiomycetes</taxon>
        <taxon>Helotiales</taxon>
        <taxon>Helotiales incertae sedis</taxon>
        <taxon>Amylocarpus</taxon>
    </lineage>
</organism>
<evidence type="ECO:0000256" key="2">
    <source>
        <dbReference type="ARBA" id="ARBA00022553"/>
    </source>
</evidence>
<keyword evidence="7" id="KW-0012">Acyltransferase</keyword>
<dbReference type="CDD" id="cd02440">
    <property type="entry name" value="AdoMet_MTases"/>
    <property type="match status" value="1"/>
</dbReference>
<dbReference type="Pfam" id="PF00698">
    <property type="entry name" value="Acyl_transf_1"/>
    <property type="match status" value="1"/>
</dbReference>
<dbReference type="Pfam" id="PF02801">
    <property type="entry name" value="Ketoacyl-synt_C"/>
    <property type="match status" value="1"/>
</dbReference>
<dbReference type="Gene3D" id="1.10.1200.10">
    <property type="entry name" value="ACP-like"/>
    <property type="match status" value="1"/>
</dbReference>
<dbReference type="Pfam" id="PF13602">
    <property type="entry name" value="ADH_zinc_N_2"/>
    <property type="match status" value="1"/>
</dbReference>
<feature type="region of interest" description="N-terminal hotdog fold" evidence="8">
    <location>
        <begin position="913"/>
        <end position="1045"/>
    </location>
</feature>
<keyword evidence="2" id="KW-0597">Phosphoprotein</keyword>
<dbReference type="InterPro" id="IPR049552">
    <property type="entry name" value="PKS_DH_N"/>
</dbReference>
<dbReference type="PROSITE" id="PS50075">
    <property type="entry name" value="CARRIER"/>
    <property type="match status" value="1"/>
</dbReference>
<dbReference type="Gene3D" id="3.10.129.110">
    <property type="entry name" value="Polyketide synthase dehydratase"/>
    <property type="match status" value="1"/>
</dbReference>
<feature type="domain" description="PKS/mFAS DH" evidence="11">
    <location>
        <begin position="913"/>
        <end position="1195"/>
    </location>
</feature>
<evidence type="ECO:0000256" key="6">
    <source>
        <dbReference type="ARBA" id="ARBA00023268"/>
    </source>
</evidence>
<dbReference type="Gene3D" id="3.40.47.10">
    <property type="match status" value="1"/>
</dbReference>
<evidence type="ECO:0000256" key="7">
    <source>
        <dbReference type="ARBA" id="ARBA00023315"/>
    </source>
</evidence>
<keyword evidence="3" id="KW-0489">Methyltransferase</keyword>
<dbReference type="InterPro" id="IPR014031">
    <property type="entry name" value="Ketoacyl_synth_C"/>
</dbReference>
<dbReference type="InterPro" id="IPR020806">
    <property type="entry name" value="PKS_PP-bd"/>
</dbReference>
<dbReference type="SMART" id="SM00822">
    <property type="entry name" value="PKS_KR"/>
    <property type="match status" value="1"/>
</dbReference>
<dbReference type="InterPro" id="IPR014030">
    <property type="entry name" value="Ketoacyl_synth_N"/>
</dbReference>
<dbReference type="SUPFAM" id="SSF50129">
    <property type="entry name" value="GroES-like"/>
    <property type="match status" value="1"/>
</dbReference>
<dbReference type="InterPro" id="IPR013968">
    <property type="entry name" value="PKS_KR"/>
</dbReference>
<feature type="active site" description="Proton acceptor; for dehydratase activity" evidence="8">
    <location>
        <position position="945"/>
    </location>
</feature>
<dbReference type="Pfam" id="PF08242">
    <property type="entry name" value="Methyltransf_12"/>
    <property type="match status" value="1"/>
</dbReference>
<dbReference type="SUPFAM" id="SSF47336">
    <property type="entry name" value="ACP-like"/>
    <property type="match status" value="1"/>
</dbReference>
<dbReference type="Gene3D" id="3.40.366.10">
    <property type="entry name" value="Malonyl-Coenzyme A Acyl Carrier Protein, domain 2"/>
    <property type="match status" value="1"/>
</dbReference>
<dbReference type="SMART" id="SM00823">
    <property type="entry name" value="PKS_PP"/>
    <property type="match status" value="1"/>
</dbReference>
<dbReference type="GO" id="GO:0008168">
    <property type="term" value="F:methyltransferase activity"/>
    <property type="evidence" value="ECO:0007669"/>
    <property type="project" value="UniProtKB-KW"/>
</dbReference>
<evidence type="ECO:0000259" key="11">
    <source>
        <dbReference type="PROSITE" id="PS52019"/>
    </source>
</evidence>
<dbReference type="GO" id="GO:0004312">
    <property type="term" value="F:fatty acid synthase activity"/>
    <property type="evidence" value="ECO:0007669"/>
    <property type="project" value="TreeGrafter"/>
</dbReference>
<dbReference type="InterPro" id="IPR032821">
    <property type="entry name" value="PKS_assoc"/>
</dbReference>
<keyword evidence="1" id="KW-0596">Phosphopantetheine</keyword>
<dbReference type="InterPro" id="IPR016036">
    <property type="entry name" value="Malonyl_transacylase_ACP-bd"/>
</dbReference>
<evidence type="ECO:0000259" key="10">
    <source>
        <dbReference type="PROSITE" id="PS52004"/>
    </source>
</evidence>
<dbReference type="InterPro" id="IPR050091">
    <property type="entry name" value="PKS_NRPS_Biosynth_Enz"/>
</dbReference>
<dbReference type="SUPFAM" id="SSF52151">
    <property type="entry name" value="FabD/lysophospholipase-like"/>
    <property type="match status" value="1"/>
</dbReference>
<dbReference type="Gene3D" id="3.40.50.150">
    <property type="entry name" value="Vaccinia Virus protein VP39"/>
    <property type="match status" value="1"/>
</dbReference>
<dbReference type="SMART" id="SM00829">
    <property type="entry name" value="PKS_ER"/>
    <property type="match status" value="1"/>
</dbReference>
<accession>A0A9P7YIQ1</accession>
<dbReference type="FunFam" id="3.40.50.720:FF:000209">
    <property type="entry name" value="Polyketide synthase Pks12"/>
    <property type="match status" value="1"/>
</dbReference>
<feature type="active site" description="Proton donor; for dehydratase activity" evidence="8">
    <location>
        <position position="1116"/>
    </location>
</feature>
<dbReference type="Proteomes" id="UP000824998">
    <property type="component" value="Unassembled WGS sequence"/>
</dbReference>
<dbReference type="Pfam" id="PF00550">
    <property type="entry name" value="PP-binding"/>
    <property type="match status" value="1"/>
</dbReference>
<dbReference type="SMART" id="SM00826">
    <property type="entry name" value="PKS_DH"/>
    <property type="match status" value="1"/>
</dbReference>
<dbReference type="InterPro" id="IPR042104">
    <property type="entry name" value="PKS_dehydratase_sf"/>
</dbReference>
<sequence>MPVAICGMGMRLPGGIRHETDLYEFLVGKQDARTTMPQSRYNIDAYYSEHGKAGSIKTRHGYFLDDVDLTKFDLSMFPMTAAEASCLDPSQRLLLEVVREAFESAGEGDFRGQNIGTYASVFSEDWQDLQNRDLMGEQGPYQLTGKLDFMLGNRIAYEYDLRGPSITLKAACSSAGMALHLALQAIRLGETSAAIVAGASILLAPGMGISMTAGLPLSADGSSKTFDAAADGYARAEGVSCLYIKRLDEAIRDGNPVRAVIRASAANADGRSRGLLVPNPVAHEALIRQAYQLAGLDVGQTAMVECHGTGTAVGDPLEVEAIANCFGERGVYIGSVKPNLGHSEGASAITSILKAVVALENHTLIPNIKFHTPNPAIPWETARLKVPTEPLPWPNDRDERMSVNSFGMGGSNAHFILDSARSFGLAPPPRPDSQVQGQIPRGISPPAAPAFKRNVLLFSANNAESLKAVANGCQNYLQTSPGQLESLAYTLAERREHLRLRGFGVTNGASPFRLVSYTKDQRHGSGQVAFVFTGQGAQWVHMGRELILEYPSFRESLDAMDRVLQSLEHEHAPTWTIVDTLLQLEDKTILASPEFSQPLCTALQIALVDFLAAWRVTPTAVIGHSSGEIAAAYAAGALSMREAIIVAFYRGYVCAADMSSRSRSDPRERGGMAAVGLGRSDVQPYLVLVPGVRIACENSGKSVTLSGDVQPLEECMAAIKENHPDTLVRKLQVEMAYHSHHMQRIGDTYHDLIRNHLRPQAPHTRFISSVHVKSLSQAGDFGPRYWQDNMERPVLFHSAAKRLLQECPHVSIHLEVGPHSAMAGPFRQIYAEQKSSPGTPQYWSSLTRGKDDTDAFLETLGQLYCAGVHIRPLVSPGVQVLTQLPTYPWNHDQSYWNETRIISNWRYPRHAQHDLLGTRILEASDVEPTWRNVIRITDVSWLRDHAVGDDIVFPAAAYVAMAGEAVSQLQENDHIQKGYTIRELHLSNAMLLQDNRTTDVVTTFRPKMLTAKLDSTWYEFTVMSHDGNSWTRHCRGCVTSGCASKTPGPEIKTFPRKVDSDRWYKTMARIGLNYGPRFNGLQQITASGTDKVASAQVADTQEGWESRYPLHPTTLDIIFQSWMVAQRKGVYRDLKRLFLPTFIEEFYVGCAPLATIDFNTTADDKQASSYGVVHGKTVFCLRGLEGTPLEDEDSDKAVDFHAQHMQWKPDFDFADHSKLIKTRTDGKTDLELLERLFVLCAVEAKRKLAGVTPSQPHFARFVGWLDKQVNRFGEPGFPLVEDSACLSRLPGETLEQMIDDCHEKIQSVDARPVGVAVWRSFKHIVGIIEGRTDFLDLLLQDGVLQGIYNWMNDLQDATPLFSLLGNTRPQLKILEIGAGTGGLTSKILQSLRSEYDERLYLSYTFTDVSSGFFVKAQERFKQYDGIEYKVLDISQDPIKQGFRESEYDLIVASDVLHATPVLLETLRNCRKLLQPHGRLFMQEMSPTIRVINFIFGLFSGWWLGAEDGRVDEPFMDPEEWDTRLREAGFDGISSVTLDGEKPYYINANIIAQPAIQTNYPKRLTLLTHSQELGPLAQATRKILRQNGYELDHCVWRKDSPPSDQDLISFVDIEGSTNPLLRDVGQDDLRFLLRVIDELSQSTLLWLTKPAQINCVDPYHAQIAGMARTVRAELAVDFATMEMEHARDGAAVAVADVLRKLQRARRVDSDLDPDMEYAWTHGEIHLSRFHWFPVGKALANAVPTPKSKRLVVGQLGMLQSLQWRGQTFESSKPGEVRVRTSTIGMNFRELLGALGIMDIETIKEPIGGINAWGGDSTGYVTAVGSEVKHLQVGDRVMCMGSSSPGFATEVQRPAECCVKIPDSLSDEEAATMPVVYFTVLCGLVDRAHLQKGQSLLIHSAAGGLGIAAIHVARWLGAEIYLTTGTEKKIEFLTNELGVPRERIFNSRDDSFASDILRVTNGAGVDVVLNSLSGDLLHASWKCVASDGCMIEVGKRDILGHGQLSMSPFESNRTFSSVDVFKLNRNLRKTARALEQIVKLYEDGHIHPIAPIASFDATDVEDAYRYMQQGEHVGKIVVKFPRQDVLPLASTVPEPSFKGGVSYLLVGGTGGLGKAIASWMVSYGARSLIFLSRSAGKSVADQDFFKDLRLCGCQVQCYNGDVLDPELIRAVVKEAHTPIAGVFHMAMVLRDVGFMNMDADMWAQAVRPKIDGTWNLHHHLPANLDFFVLFSSMAGLFGYFGQANYTSAGAFLDAFVQYRQAQGQAASVVDIGPIDDVGYVARTPGSLSGVTQFSNLVSEQEFLDCLQLAVVPQLGRHRDQQKDNYSNPSQIGQVPRCTVSITDSQNTTIWKRDPRMAIYRNIEKVSNTTSEGEATDTVRAFIGSLITEPGKLDDPTSSELLARAIGVRVSKFLMSDEQDIDLSQTLTAIGVDSLVAIELRNWWKQSFGVEVSVLELMNSGNLKQLGELAVGRLRGKYGARKT</sequence>
<proteinExistence type="predicted"/>
<dbReference type="SMART" id="SM00827">
    <property type="entry name" value="PKS_AT"/>
    <property type="match status" value="1"/>
</dbReference>
<keyword evidence="6" id="KW-0511">Multifunctional enzyme</keyword>
<dbReference type="SUPFAM" id="SSF53901">
    <property type="entry name" value="Thiolase-like"/>
    <property type="match status" value="1"/>
</dbReference>
<dbReference type="OrthoDB" id="329835at2759"/>
<dbReference type="Pfam" id="PF08240">
    <property type="entry name" value="ADH_N"/>
    <property type="match status" value="1"/>
</dbReference>
<dbReference type="Gene3D" id="3.90.180.10">
    <property type="entry name" value="Medium-chain alcohol dehydrogenases, catalytic domain"/>
    <property type="match status" value="1"/>
</dbReference>
<dbReference type="Pfam" id="PF08659">
    <property type="entry name" value="KR"/>
    <property type="match status" value="1"/>
</dbReference>
<keyword evidence="4" id="KW-0808">Transferase</keyword>
<dbReference type="PANTHER" id="PTHR43775">
    <property type="entry name" value="FATTY ACID SYNTHASE"/>
    <property type="match status" value="1"/>
</dbReference>
<dbReference type="GO" id="GO:0032259">
    <property type="term" value="P:methylation"/>
    <property type="evidence" value="ECO:0007669"/>
    <property type="project" value="UniProtKB-KW"/>
</dbReference>
<dbReference type="GO" id="GO:0044550">
    <property type="term" value="P:secondary metabolite biosynthetic process"/>
    <property type="evidence" value="ECO:0007669"/>
    <property type="project" value="TreeGrafter"/>
</dbReference>
<dbReference type="GO" id="GO:0004315">
    <property type="term" value="F:3-oxoacyl-[acyl-carrier-protein] synthase activity"/>
    <property type="evidence" value="ECO:0007669"/>
    <property type="project" value="InterPro"/>
</dbReference>
<dbReference type="InterPro" id="IPR049900">
    <property type="entry name" value="PKS_mFAS_DH"/>
</dbReference>
<protein>
    <submittedName>
        <fullName evidence="12">Polyketide synthase</fullName>
    </submittedName>
</protein>
<dbReference type="InterPro" id="IPR049551">
    <property type="entry name" value="PKS_DH_C"/>
</dbReference>
<dbReference type="GO" id="GO:0006633">
    <property type="term" value="P:fatty acid biosynthetic process"/>
    <property type="evidence" value="ECO:0007669"/>
    <property type="project" value="InterPro"/>
</dbReference>
<dbReference type="CDD" id="cd00833">
    <property type="entry name" value="PKS"/>
    <property type="match status" value="1"/>
</dbReference>
<dbReference type="InterPro" id="IPR020807">
    <property type="entry name" value="PKS_DH"/>
</dbReference>
<evidence type="ECO:0000256" key="4">
    <source>
        <dbReference type="ARBA" id="ARBA00022679"/>
    </source>
</evidence>
<reference evidence="12" key="1">
    <citation type="journal article" date="2021" name="IMA Fungus">
        <title>Genomic characterization of three marine fungi, including Emericellopsis atlantica sp. nov. with signatures of a generalist lifestyle and marine biomass degradation.</title>
        <authorList>
            <person name="Hagestad O.C."/>
            <person name="Hou L."/>
            <person name="Andersen J.H."/>
            <person name="Hansen E.H."/>
            <person name="Altermark B."/>
            <person name="Li C."/>
            <person name="Kuhnert E."/>
            <person name="Cox R.J."/>
            <person name="Crous P.W."/>
            <person name="Spatafora J.W."/>
            <person name="Lail K."/>
            <person name="Amirebrahimi M."/>
            <person name="Lipzen A."/>
            <person name="Pangilinan J."/>
            <person name="Andreopoulos W."/>
            <person name="Hayes R.D."/>
            <person name="Ng V."/>
            <person name="Grigoriev I.V."/>
            <person name="Jackson S.A."/>
            <person name="Sutton T.D.S."/>
            <person name="Dobson A.D.W."/>
            <person name="Rama T."/>
        </authorList>
    </citation>
    <scope>NUCLEOTIDE SEQUENCE</scope>
    <source>
        <strain evidence="12">TRa018bII</strain>
    </source>
</reference>
<dbReference type="PROSITE" id="PS00606">
    <property type="entry name" value="KS3_1"/>
    <property type="match status" value="1"/>
</dbReference>
<dbReference type="InterPro" id="IPR001227">
    <property type="entry name" value="Ac_transferase_dom_sf"/>
</dbReference>
<dbReference type="InterPro" id="IPR016035">
    <property type="entry name" value="Acyl_Trfase/lysoPLipase"/>
</dbReference>
<feature type="region of interest" description="C-terminal hotdog fold" evidence="8">
    <location>
        <begin position="1055"/>
        <end position="1195"/>
    </location>
</feature>
<dbReference type="InterPro" id="IPR057326">
    <property type="entry name" value="KR_dom"/>
</dbReference>
<dbReference type="GO" id="GO:0031177">
    <property type="term" value="F:phosphopantetheine binding"/>
    <property type="evidence" value="ECO:0007669"/>
    <property type="project" value="InterPro"/>
</dbReference>
<evidence type="ECO:0000256" key="1">
    <source>
        <dbReference type="ARBA" id="ARBA00022450"/>
    </source>
</evidence>
<dbReference type="SUPFAM" id="SSF51735">
    <property type="entry name" value="NAD(P)-binding Rossmann-fold domains"/>
    <property type="match status" value="2"/>
</dbReference>
<dbReference type="InterPro" id="IPR016039">
    <property type="entry name" value="Thiolase-like"/>
</dbReference>
<dbReference type="InterPro" id="IPR020841">
    <property type="entry name" value="PKS_Beta-ketoAc_synthase_dom"/>
</dbReference>
<dbReference type="InterPro" id="IPR009081">
    <property type="entry name" value="PP-bd_ACP"/>
</dbReference>
<dbReference type="PROSITE" id="PS52019">
    <property type="entry name" value="PKS_MFAS_DH"/>
    <property type="match status" value="1"/>
</dbReference>
<dbReference type="GO" id="GO:1901336">
    <property type="term" value="P:lactone biosynthetic process"/>
    <property type="evidence" value="ECO:0007669"/>
    <property type="project" value="UniProtKB-ARBA"/>
</dbReference>
<feature type="domain" description="Carrier" evidence="9">
    <location>
        <begin position="2394"/>
        <end position="2471"/>
    </location>
</feature>
<evidence type="ECO:0000256" key="5">
    <source>
        <dbReference type="ARBA" id="ARBA00022857"/>
    </source>
</evidence>
<evidence type="ECO:0000256" key="8">
    <source>
        <dbReference type="PROSITE-ProRule" id="PRU01363"/>
    </source>
</evidence>
<evidence type="ECO:0000259" key="9">
    <source>
        <dbReference type="PROSITE" id="PS50075"/>
    </source>
</evidence>
<dbReference type="InterPro" id="IPR020843">
    <property type="entry name" value="ER"/>
</dbReference>
<evidence type="ECO:0000256" key="3">
    <source>
        <dbReference type="ARBA" id="ARBA00022603"/>
    </source>
</evidence>
<gene>
    <name evidence="12" type="ORF">BJ875DRAFT_400822</name>
</gene>
<dbReference type="SUPFAM" id="SSF55048">
    <property type="entry name" value="Probable ACP-binding domain of malonyl-CoA ACP transacylase"/>
    <property type="match status" value="1"/>
</dbReference>
<name>A0A9P7YIQ1_9HELO</name>
<dbReference type="PANTHER" id="PTHR43775:SF49">
    <property type="entry name" value="SYNTHASE, PUTATIVE (JCVI)-RELATED"/>
    <property type="match status" value="1"/>
</dbReference>
<dbReference type="InterPro" id="IPR013217">
    <property type="entry name" value="Methyltransf_12"/>
</dbReference>
<dbReference type="InterPro" id="IPR014043">
    <property type="entry name" value="Acyl_transferase_dom"/>
</dbReference>
<dbReference type="SUPFAM" id="SSF53335">
    <property type="entry name" value="S-adenosyl-L-methionine-dependent methyltransferases"/>
    <property type="match status" value="1"/>
</dbReference>
<dbReference type="EMBL" id="MU251458">
    <property type="protein sequence ID" value="KAG9234589.1"/>
    <property type="molecule type" value="Genomic_DNA"/>
</dbReference>
<keyword evidence="5" id="KW-0521">NADP</keyword>
<dbReference type="Pfam" id="PF00109">
    <property type="entry name" value="ketoacyl-synt"/>
    <property type="match status" value="1"/>
</dbReference>
<dbReference type="Pfam" id="PF16197">
    <property type="entry name" value="KAsynt_C_assoc"/>
    <property type="match status" value="1"/>
</dbReference>
<dbReference type="InterPro" id="IPR013154">
    <property type="entry name" value="ADH-like_N"/>
</dbReference>
<evidence type="ECO:0000313" key="12">
    <source>
        <dbReference type="EMBL" id="KAG9234589.1"/>
    </source>
</evidence>
<evidence type="ECO:0000313" key="13">
    <source>
        <dbReference type="Proteomes" id="UP000824998"/>
    </source>
</evidence>
<dbReference type="InterPro" id="IPR036291">
    <property type="entry name" value="NAD(P)-bd_dom_sf"/>
</dbReference>
<dbReference type="Pfam" id="PF14765">
    <property type="entry name" value="PS-DH"/>
    <property type="match status" value="1"/>
</dbReference>
<dbReference type="SMART" id="SM00825">
    <property type="entry name" value="PKS_KS"/>
    <property type="match status" value="1"/>
</dbReference>
<feature type="domain" description="Ketosynthase family 3 (KS3)" evidence="10">
    <location>
        <begin position="1"/>
        <end position="419"/>
    </location>
</feature>
<dbReference type="InterPro" id="IPR011032">
    <property type="entry name" value="GroES-like_sf"/>
</dbReference>
<keyword evidence="13" id="KW-1185">Reference proteome</keyword>
<dbReference type="PROSITE" id="PS52004">
    <property type="entry name" value="KS3_2"/>
    <property type="match status" value="1"/>
</dbReference>
<dbReference type="InterPro" id="IPR036736">
    <property type="entry name" value="ACP-like_sf"/>
</dbReference>